<dbReference type="FunFam" id="3.30.70.270:FF:000001">
    <property type="entry name" value="Diguanylate cyclase domain protein"/>
    <property type="match status" value="1"/>
</dbReference>
<dbReference type="InterPro" id="IPR029151">
    <property type="entry name" value="Sensor-like_sf"/>
</dbReference>
<proteinExistence type="predicted"/>
<dbReference type="InterPro" id="IPR000160">
    <property type="entry name" value="GGDEF_dom"/>
</dbReference>
<accession>A0A5J6X0S3</accession>
<dbReference type="CDD" id="cd18773">
    <property type="entry name" value="PDC1_HK_sensor"/>
    <property type="match status" value="1"/>
</dbReference>
<feature type="domain" description="GGDEF" evidence="3">
    <location>
        <begin position="392"/>
        <end position="523"/>
    </location>
</feature>
<dbReference type="GO" id="GO:0052621">
    <property type="term" value="F:diguanylate cyclase activity"/>
    <property type="evidence" value="ECO:0007669"/>
    <property type="project" value="UniProtKB-EC"/>
</dbReference>
<dbReference type="Pfam" id="PF00990">
    <property type="entry name" value="GGDEF"/>
    <property type="match status" value="1"/>
</dbReference>
<dbReference type="SUPFAM" id="SSF103190">
    <property type="entry name" value="Sensory domain-like"/>
    <property type="match status" value="1"/>
</dbReference>
<protein>
    <recommendedName>
        <fullName evidence="2">diguanylate cyclase</fullName>
        <ecNumber evidence="2">2.7.7.65</ecNumber>
    </recommendedName>
</protein>
<sequence length="524" mass="58177">MGRSRIFRLNLSHLTLALTAFTLLAVLGNSFYATYRVQRELLIASTLESNRAYAAKLAESVGLMLDSAQRQLAFSAETLGQRAVEQETASSEVARLFRQTPMFNTVSVVSRDARIRALYPDKAHRMGSRATSRGAHQILAAREPIITDPFITTTGRYIISVTSPIFSTTRDYLGFISGNIYLESNNILSQLLSHHYYKDGTYIYVVDRSKTVIYHREAEQVGRLIKGNSAVDAVVQGKSGAVSQVNSYGIEMLTGYAAVENSHWGIIVQRPKAETLTNLNEQIKEILLASVPVNLLIIAGAWLASLFIARPLWQLACNTANMSNRDAQLRIAKVRAWYYEAAQLKQAILHSIGHINTRFDELHAETRSDPLTGLLNKRGIQLLLQCYEEEKIPFSVLALDVDHFKLINDTHGHDVGDRVLVALAALMQQKARKDDEVCRSGGEEFLIFLPHTPKAIAGEIAERLRRLVAEAPMEGVGAITLSIGVSEWHTGLPYHPSHAIKRADRALYCAKAAGRNRTELDLEG</sequence>
<gene>
    <name evidence="4" type="ORF">FE240_11225</name>
</gene>
<dbReference type="AlphaFoldDB" id="A0A5J6X0S3"/>
<dbReference type="InterPro" id="IPR054513">
    <property type="entry name" value="Dret_0059-like_sensor"/>
</dbReference>
<dbReference type="Gene3D" id="3.30.70.270">
    <property type="match status" value="1"/>
</dbReference>
<dbReference type="PANTHER" id="PTHR45138">
    <property type="entry name" value="REGULATORY COMPONENTS OF SENSORY TRANSDUCTION SYSTEM"/>
    <property type="match status" value="1"/>
</dbReference>
<reference evidence="4 5" key="1">
    <citation type="submission" date="2019-05" db="EMBL/GenBank/DDBJ databases">
        <title>OXA-830, a novel chromosomally encoded expanded-spectrum class D beta-lactamase in Aeromonas simiae.</title>
        <authorList>
            <person name="Zhou W."/>
            <person name="Chen Q."/>
        </authorList>
    </citation>
    <scope>NUCLEOTIDE SEQUENCE [LARGE SCALE GENOMIC DNA]</scope>
    <source>
        <strain evidence="4 5">A6</strain>
    </source>
</reference>
<dbReference type="PROSITE" id="PS50887">
    <property type="entry name" value="GGDEF"/>
    <property type="match status" value="1"/>
</dbReference>
<comment type="cofactor">
    <cofactor evidence="1">
        <name>Mg(2+)</name>
        <dbReference type="ChEBI" id="CHEBI:18420"/>
    </cofactor>
</comment>
<dbReference type="InterPro" id="IPR043128">
    <property type="entry name" value="Rev_trsase/Diguanyl_cyclase"/>
</dbReference>
<dbReference type="EMBL" id="CP040449">
    <property type="protein sequence ID" value="QFI55205.1"/>
    <property type="molecule type" value="Genomic_DNA"/>
</dbReference>
<dbReference type="SUPFAM" id="SSF55073">
    <property type="entry name" value="Nucleotide cyclase"/>
    <property type="match status" value="1"/>
</dbReference>
<dbReference type="PANTHER" id="PTHR45138:SF24">
    <property type="entry name" value="DIGUANYLATE CYCLASE DGCC-RELATED"/>
    <property type="match status" value="1"/>
</dbReference>
<dbReference type="InterPro" id="IPR029787">
    <property type="entry name" value="Nucleotide_cyclase"/>
</dbReference>
<evidence type="ECO:0000313" key="4">
    <source>
        <dbReference type="EMBL" id="QFI55205.1"/>
    </source>
</evidence>
<dbReference type="NCBIfam" id="TIGR00254">
    <property type="entry name" value="GGDEF"/>
    <property type="match status" value="1"/>
</dbReference>
<dbReference type="EC" id="2.7.7.65" evidence="2"/>
<dbReference type="KEGG" id="asim:FE240_11225"/>
<dbReference type="CDD" id="cd12912">
    <property type="entry name" value="PDC2_MCP_like"/>
    <property type="match status" value="1"/>
</dbReference>
<dbReference type="GO" id="GO:0043709">
    <property type="term" value="P:cell adhesion involved in single-species biofilm formation"/>
    <property type="evidence" value="ECO:0007669"/>
    <property type="project" value="TreeGrafter"/>
</dbReference>
<evidence type="ECO:0000256" key="2">
    <source>
        <dbReference type="ARBA" id="ARBA00012528"/>
    </source>
</evidence>
<dbReference type="CDD" id="cd01949">
    <property type="entry name" value="GGDEF"/>
    <property type="match status" value="1"/>
</dbReference>
<dbReference type="Proteomes" id="UP000594034">
    <property type="component" value="Chromosome"/>
</dbReference>
<dbReference type="SMART" id="SM00267">
    <property type="entry name" value="GGDEF"/>
    <property type="match status" value="1"/>
</dbReference>
<dbReference type="Pfam" id="PF22309">
    <property type="entry name" value="HK-GC-Chemotax_sensor"/>
    <property type="match status" value="1"/>
</dbReference>
<evidence type="ECO:0000256" key="1">
    <source>
        <dbReference type="ARBA" id="ARBA00001946"/>
    </source>
</evidence>
<dbReference type="GO" id="GO:1902201">
    <property type="term" value="P:negative regulation of bacterial-type flagellum-dependent cell motility"/>
    <property type="evidence" value="ECO:0007669"/>
    <property type="project" value="TreeGrafter"/>
</dbReference>
<keyword evidence="5" id="KW-1185">Reference proteome</keyword>
<evidence type="ECO:0000259" key="3">
    <source>
        <dbReference type="PROSITE" id="PS50887"/>
    </source>
</evidence>
<dbReference type="Gene3D" id="3.30.450.20">
    <property type="entry name" value="PAS domain"/>
    <property type="match status" value="1"/>
</dbReference>
<name>A0A5J6X0S3_9GAMM</name>
<dbReference type="GO" id="GO:0005886">
    <property type="term" value="C:plasma membrane"/>
    <property type="evidence" value="ECO:0007669"/>
    <property type="project" value="TreeGrafter"/>
</dbReference>
<organism evidence="4 5">
    <name type="scientific">Aeromonas simiae</name>
    <dbReference type="NCBI Taxonomy" id="218936"/>
    <lineage>
        <taxon>Bacteria</taxon>
        <taxon>Pseudomonadati</taxon>
        <taxon>Pseudomonadota</taxon>
        <taxon>Gammaproteobacteria</taxon>
        <taxon>Aeromonadales</taxon>
        <taxon>Aeromonadaceae</taxon>
        <taxon>Aeromonas</taxon>
    </lineage>
</organism>
<evidence type="ECO:0000313" key="5">
    <source>
        <dbReference type="Proteomes" id="UP000594034"/>
    </source>
</evidence>
<dbReference type="InterPro" id="IPR050469">
    <property type="entry name" value="Diguanylate_Cyclase"/>
</dbReference>